<reference evidence="1 2" key="1">
    <citation type="submission" date="2024-09" db="EMBL/GenBank/DDBJ databases">
        <title>Chromosome-scale assembly of Riccia sorocarpa.</title>
        <authorList>
            <person name="Paukszto L."/>
        </authorList>
    </citation>
    <scope>NUCLEOTIDE SEQUENCE [LARGE SCALE GENOMIC DNA]</scope>
    <source>
        <strain evidence="1">LP-2024</strain>
        <tissue evidence="1">Aerial parts of the thallus</tissue>
    </source>
</reference>
<evidence type="ECO:0000313" key="1">
    <source>
        <dbReference type="EMBL" id="KAL3679922.1"/>
    </source>
</evidence>
<dbReference type="EMBL" id="JBJQOH010000007">
    <property type="protein sequence ID" value="KAL3679922.1"/>
    <property type="molecule type" value="Genomic_DNA"/>
</dbReference>
<comment type="caution">
    <text evidence="1">The sequence shown here is derived from an EMBL/GenBank/DDBJ whole genome shotgun (WGS) entry which is preliminary data.</text>
</comment>
<organism evidence="1 2">
    <name type="scientific">Riccia sorocarpa</name>
    <dbReference type="NCBI Taxonomy" id="122646"/>
    <lineage>
        <taxon>Eukaryota</taxon>
        <taxon>Viridiplantae</taxon>
        <taxon>Streptophyta</taxon>
        <taxon>Embryophyta</taxon>
        <taxon>Marchantiophyta</taxon>
        <taxon>Marchantiopsida</taxon>
        <taxon>Marchantiidae</taxon>
        <taxon>Marchantiales</taxon>
        <taxon>Ricciaceae</taxon>
        <taxon>Riccia</taxon>
    </lineage>
</organism>
<sequence>MEHKSLRRPEVLERTRVVWLEHPRWTRDKRKKWALALGRIRKLLMKVRDEERRKEEEGSELEGRVEMARRRIHHDHSEEARLLFEEAVMTQRKKEQEEAEIASRIRKDSKGVIKLIPKNGKK</sequence>
<dbReference type="Proteomes" id="UP001633002">
    <property type="component" value="Unassembled WGS sequence"/>
</dbReference>
<accession>A0ABD3GL47</accession>
<dbReference type="AlphaFoldDB" id="A0ABD3GL47"/>
<evidence type="ECO:0000313" key="2">
    <source>
        <dbReference type="Proteomes" id="UP001633002"/>
    </source>
</evidence>
<keyword evidence="2" id="KW-1185">Reference proteome</keyword>
<protein>
    <submittedName>
        <fullName evidence="1">Uncharacterized protein</fullName>
    </submittedName>
</protein>
<proteinExistence type="predicted"/>
<name>A0ABD3GL47_9MARC</name>
<gene>
    <name evidence="1" type="ORF">R1sor_022878</name>
</gene>